<proteinExistence type="predicted"/>
<organism evidence="2 3">
    <name type="scientific">Janthinobacterium tructae</name>
    <dbReference type="NCBI Taxonomy" id="2590869"/>
    <lineage>
        <taxon>Bacteria</taxon>
        <taxon>Pseudomonadati</taxon>
        <taxon>Pseudomonadota</taxon>
        <taxon>Betaproteobacteria</taxon>
        <taxon>Burkholderiales</taxon>
        <taxon>Oxalobacteraceae</taxon>
        <taxon>Janthinobacterium</taxon>
    </lineage>
</organism>
<evidence type="ECO:0000259" key="1">
    <source>
        <dbReference type="Pfam" id="PF13472"/>
    </source>
</evidence>
<dbReference type="Proteomes" id="UP000316665">
    <property type="component" value="Chromosome"/>
</dbReference>
<evidence type="ECO:0000313" key="2">
    <source>
        <dbReference type="EMBL" id="QDG69420.1"/>
    </source>
</evidence>
<gene>
    <name evidence="2" type="ORF">FJQ89_02575</name>
</gene>
<dbReference type="KEGG" id="jas:FJQ89_02575"/>
<dbReference type="SUPFAM" id="SSF52266">
    <property type="entry name" value="SGNH hydrolase"/>
    <property type="match status" value="1"/>
</dbReference>
<dbReference type="RefSeq" id="WP_141168909.1">
    <property type="nucleotide sequence ID" value="NZ_CP041185.1"/>
</dbReference>
<name>A0A4Y6RA77_9BURK</name>
<dbReference type="GO" id="GO:0016788">
    <property type="term" value="F:hydrolase activity, acting on ester bonds"/>
    <property type="evidence" value="ECO:0007669"/>
    <property type="project" value="UniProtKB-ARBA"/>
</dbReference>
<dbReference type="Pfam" id="PF13472">
    <property type="entry name" value="Lipase_GDSL_2"/>
    <property type="match status" value="1"/>
</dbReference>
<reference evidence="2 3" key="1">
    <citation type="submission" date="2019-06" db="EMBL/GenBank/DDBJ databases">
        <title>Complete genome sequence of Janthinobacterium sp. SNU WT3 isolated from diseased rainbow trout.</title>
        <authorList>
            <person name="Oh W.T."/>
            <person name="Park S.C."/>
        </authorList>
    </citation>
    <scope>NUCLEOTIDE SEQUENCE [LARGE SCALE GENOMIC DNA]</scope>
    <source>
        <strain evidence="2 3">SNU WT3</strain>
    </source>
</reference>
<protein>
    <recommendedName>
        <fullName evidence="1">SGNH hydrolase-type esterase domain-containing protein</fullName>
    </recommendedName>
</protein>
<dbReference type="OrthoDB" id="8708771at2"/>
<dbReference type="Gene3D" id="3.40.50.1110">
    <property type="entry name" value="SGNH hydrolase"/>
    <property type="match status" value="1"/>
</dbReference>
<dbReference type="EMBL" id="CP041185">
    <property type="protein sequence ID" value="QDG69420.1"/>
    <property type="molecule type" value="Genomic_DNA"/>
</dbReference>
<dbReference type="InterPro" id="IPR036514">
    <property type="entry name" value="SGNH_hydro_sf"/>
</dbReference>
<evidence type="ECO:0000313" key="3">
    <source>
        <dbReference type="Proteomes" id="UP000316665"/>
    </source>
</evidence>
<accession>A0A4Y6RA77</accession>
<feature type="domain" description="SGNH hydrolase-type esterase" evidence="1">
    <location>
        <begin position="214"/>
        <end position="360"/>
    </location>
</feature>
<dbReference type="AlphaFoldDB" id="A0A4Y6RA77"/>
<sequence length="585" mass="60438">MPTITAGGTPQTITLPEGQVLNISGSVGVVGVVYRLDPALGGTNSLESWTVGAGALAAIGPYAGEQRFLATCSTGSMDLAMKSALSQIKPQSAKTLPVIVWLGDSTTAYSNAQSGNASSLVYNGNGTATITFSGDQGIRVGDLMTVQGAADAAYNTSRPTACVAQVGNAYTYAINNPTMPVTTPDTGTSILLCYPLKASAAGPIGLTHNMTGRKLRHINAGRNGDTIPQMLARFGTDVASWNPDRVVFCGGINDAYAASYSLAQMKANVTTLLQYCQQIGAKLDIVTPFPQINTRGSWSSAKNLVFLQWCRWLPQFATANSLICESWGAAAAGTVQVQDPVSATGNPTATMYNSDLVHPKNSATYCLAKRMAAAYNTIYPTGGSTSGRMVTDGGLLSNPTMLGSGGTPSAGTGTIAAGPIANGLGLAITAGSPTITPYQTARTVAADGDLGGNWQGFSMAAAASGDQFTVTFPPMHTLVSNGDVVDFKVQARLAVGGNLVKEFYFFCNSQTAISGNNLVTDMQLATGQMAPYPENFSVLMGADIPVRGPLSVHGAPQVFQPTIRITANVTGTMALEIACASADKL</sequence>
<dbReference type="InterPro" id="IPR013830">
    <property type="entry name" value="SGNH_hydro"/>
</dbReference>
<keyword evidence="3" id="KW-1185">Reference proteome</keyword>